<dbReference type="AlphaFoldDB" id="A0A6N2UPL7"/>
<sequence>MNTTFANHDNAELGLVLVSTGVQKFGKPSAGRDRITIRTLKLNADENLAYAA</sequence>
<gene>
    <name evidence="1" type="ORF">CNLFYP112_02215</name>
</gene>
<reference evidence="1" key="1">
    <citation type="submission" date="2019-11" db="EMBL/GenBank/DDBJ databases">
        <authorList>
            <person name="Feng L."/>
        </authorList>
    </citation>
    <scope>NUCLEOTIDE SEQUENCE</scope>
    <source>
        <strain evidence="1">CnexileLFYP112</strain>
    </source>
</reference>
<proteinExistence type="predicted"/>
<organism evidence="1">
    <name type="scientific">[Clostridium] nexile</name>
    <dbReference type="NCBI Taxonomy" id="29361"/>
    <lineage>
        <taxon>Bacteria</taxon>
        <taxon>Bacillati</taxon>
        <taxon>Bacillota</taxon>
        <taxon>Clostridia</taxon>
        <taxon>Lachnospirales</taxon>
        <taxon>Lachnospiraceae</taxon>
        <taxon>Tyzzerella</taxon>
    </lineage>
</organism>
<accession>A0A6N2UPL7</accession>
<evidence type="ECO:0000313" key="1">
    <source>
        <dbReference type="EMBL" id="VYT19779.1"/>
    </source>
</evidence>
<protein>
    <submittedName>
        <fullName evidence="1">Uncharacterized protein</fullName>
    </submittedName>
</protein>
<dbReference type="EMBL" id="CACRTG010000021">
    <property type="protein sequence ID" value="VYT19779.1"/>
    <property type="molecule type" value="Genomic_DNA"/>
</dbReference>
<name>A0A6N2UPL7_9FIRM</name>